<organism evidence="2 3">
    <name type="scientific">Pycnococcus provasolii</name>
    <dbReference type="NCBI Taxonomy" id="41880"/>
    <lineage>
        <taxon>Eukaryota</taxon>
        <taxon>Viridiplantae</taxon>
        <taxon>Chlorophyta</taxon>
        <taxon>Pseudoscourfieldiophyceae</taxon>
        <taxon>Pseudoscourfieldiales</taxon>
        <taxon>Pycnococcaceae</taxon>
        <taxon>Pycnococcus</taxon>
    </lineage>
</organism>
<feature type="region of interest" description="Disordered" evidence="1">
    <location>
        <begin position="107"/>
        <end position="128"/>
    </location>
</feature>
<name>A0A830I1J7_9CHLO</name>
<keyword evidence="3" id="KW-1185">Reference proteome</keyword>
<sequence length="360" mass="38572">MASSPAWRRPFGSPTLIRSLKDDDDDVHDDDGESNELSFRALLETTTTSPLTPVLCASPVMPASSMSSSAASSYSAASHSSASSSQLLKDASAVMESVTKTADSVFLPEAEAPRPPRHQSIQATSDNIDGDTAAAKEKEDIQRLDTPDLLVTLDTKMQICQEMLLEMDTLALQGAAQRLPFDLELSPIKSSTSRARAHSRTSPLRKSFDGATLAVRRNDTASNQMMLLRTAGPSYTTRRGKGRVATVDKALVARNLDEAFSKMAVTCPSPPPPLRFLAFTPSRPKTSPRCKRRPSRAFGALGALVGTAEGIVSETRKGLRALHTSVVDTLVRRPLRAVLNQVGGAMVAVGGRMLLSPTKQ</sequence>
<evidence type="ECO:0000313" key="3">
    <source>
        <dbReference type="Proteomes" id="UP000660262"/>
    </source>
</evidence>
<protein>
    <submittedName>
        <fullName evidence="2">Uncharacterized protein</fullName>
    </submittedName>
</protein>
<dbReference type="Proteomes" id="UP000660262">
    <property type="component" value="Unassembled WGS sequence"/>
</dbReference>
<comment type="caution">
    <text evidence="2">The sequence shown here is derived from an EMBL/GenBank/DDBJ whole genome shotgun (WGS) entry which is preliminary data.</text>
</comment>
<evidence type="ECO:0000313" key="2">
    <source>
        <dbReference type="EMBL" id="GHP11940.1"/>
    </source>
</evidence>
<accession>A0A830I1J7</accession>
<feature type="compositionally biased region" description="Acidic residues" evidence="1">
    <location>
        <begin position="22"/>
        <end position="33"/>
    </location>
</feature>
<reference evidence="2" key="1">
    <citation type="submission" date="2020-10" db="EMBL/GenBank/DDBJ databases">
        <title>Unveiling of a novel bifunctional photoreceptor, Dualchrome1, isolated from a cosmopolitan green alga.</title>
        <authorList>
            <person name="Suzuki S."/>
            <person name="Kawachi M."/>
        </authorList>
    </citation>
    <scope>NUCLEOTIDE SEQUENCE</scope>
    <source>
        <strain evidence="2">NIES 2893</strain>
    </source>
</reference>
<feature type="region of interest" description="Disordered" evidence="1">
    <location>
        <begin position="1"/>
        <end position="33"/>
    </location>
</feature>
<gene>
    <name evidence="2" type="ORF">PPROV_001066700</name>
</gene>
<evidence type="ECO:0000256" key="1">
    <source>
        <dbReference type="SAM" id="MobiDB-lite"/>
    </source>
</evidence>
<dbReference type="AlphaFoldDB" id="A0A830I1J7"/>
<proteinExistence type="predicted"/>
<dbReference type="EMBL" id="BNJQ01000037">
    <property type="protein sequence ID" value="GHP11940.1"/>
    <property type="molecule type" value="Genomic_DNA"/>
</dbReference>